<dbReference type="SUPFAM" id="SSF53448">
    <property type="entry name" value="Nucleotide-diphospho-sugar transferases"/>
    <property type="match status" value="1"/>
</dbReference>
<dbReference type="Proteomes" id="UP000439983">
    <property type="component" value="Unassembled WGS sequence"/>
</dbReference>
<keyword evidence="2" id="KW-0328">Glycosyltransferase</keyword>
<dbReference type="InterPro" id="IPR001173">
    <property type="entry name" value="Glyco_trans_2-like"/>
</dbReference>
<name>A0A6N7LFK8_SINTE</name>
<sequence>MHAAPRLSVVIPHLNEPDNLRRCLLSLDAQRADGIPFEIIVVDNGSAERPDAVCSSFAGVCLEYELVPGPGPARNRGAKAARSDLLAFIDADCVAQHGWVRAIVEFLAGNPDIDVVGGDIGVLMADPERPTSIELYESIYSYRARLYVESHGFAATGNMAVRTRVFRSVGPFGGISTMEDTEWGRRATALGHRLAYLPEAKVLTPSCRSFAQLARRWDRHVAHEFRKVGDSPTAKLRWLAGGVMIGASPLIEMFRILVSDRISGGRSRLFALACLIRVRLYRAGLMFNLALHQNAASLVENWNREKT</sequence>
<keyword evidence="6" id="KW-1185">Reference proteome</keyword>
<reference evidence="5 6" key="1">
    <citation type="journal article" date="2013" name="Genome Biol.">
        <title>Comparative genomics of the core and accessory genomes of 48 Sinorhizobium strains comprising five genospecies.</title>
        <authorList>
            <person name="Sugawara M."/>
            <person name="Epstein B."/>
            <person name="Badgley B.D."/>
            <person name="Unno T."/>
            <person name="Xu L."/>
            <person name="Reese J."/>
            <person name="Gyaneshwar P."/>
            <person name="Denny R."/>
            <person name="Mudge J."/>
            <person name="Bharti A.K."/>
            <person name="Farmer A.D."/>
            <person name="May G.D."/>
            <person name="Woodward J.E."/>
            <person name="Medigue C."/>
            <person name="Vallenet D."/>
            <person name="Lajus A."/>
            <person name="Rouy Z."/>
            <person name="Martinez-Vaz B."/>
            <person name="Tiffin P."/>
            <person name="Young N.D."/>
            <person name="Sadowsky M.J."/>
        </authorList>
    </citation>
    <scope>NUCLEOTIDE SEQUENCE [LARGE SCALE GENOMIC DNA]</scope>
    <source>
        <strain evidence="5 6">USDA4894</strain>
    </source>
</reference>
<dbReference type="EMBL" id="WITC01000066">
    <property type="protein sequence ID" value="MQX16562.1"/>
    <property type="molecule type" value="Genomic_DNA"/>
</dbReference>
<dbReference type="Pfam" id="PF00535">
    <property type="entry name" value="Glycos_transf_2"/>
    <property type="match status" value="1"/>
</dbReference>
<comment type="caution">
    <text evidence="5">The sequence shown here is derived from an EMBL/GenBank/DDBJ whole genome shotgun (WGS) entry which is preliminary data.</text>
</comment>
<feature type="domain" description="Glycosyltransferase 2-like" evidence="4">
    <location>
        <begin position="8"/>
        <end position="168"/>
    </location>
</feature>
<dbReference type="CDD" id="cd00761">
    <property type="entry name" value="Glyco_tranf_GTA_type"/>
    <property type="match status" value="1"/>
</dbReference>
<evidence type="ECO:0000313" key="6">
    <source>
        <dbReference type="Proteomes" id="UP000439983"/>
    </source>
</evidence>
<keyword evidence="3 5" id="KW-0808">Transferase</keyword>
<dbReference type="InterPro" id="IPR029044">
    <property type="entry name" value="Nucleotide-diphossugar_trans"/>
</dbReference>
<evidence type="ECO:0000256" key="1">
    <source>
        <dbReference type="ARBA" id="ARBA00006739"/>
    </source>
</evidence>
<dbReference type="AlphaFoldDB" id="A0A6N7LFK8"/>
<evidence type="ECO:0000256" key="3">
    <source>
        <dbReference type="ARBA" id="ARBA00022679"/>
    </source>
</evidence>
<evidence type="ECO:0000259" key="4">
    <source>
        <dbReference type="Pfam" id="PF00535"/>
    </source>
</evidence>
<comment type="similarity">
    <text evidence="1">Belongs to the glycosyltransferase 2 family.</text>
</comment>
<dbReference type="PANTHER" id="PTHR43179:SF12">
    <property type="entry name" value="GALACTOFURANOSYLTRANSFERASE GLFT2"/>
    <property type="match status" value="1"/>
</dbReference>
<gene>
    <name evidence="5" type="ORF">GHK62_17815</name>
</gene>
<accession>A0A6N7LFK8</accession>
<organism evidence="5 6">
    <name type="scientific">Sinorhizobium terangae</name>
    <dbReference type="NCBI Taxonomy" id="110322"/>
    <lineage>
        <taxon>Bacteria</taxon>
        <taxon>Pseudomonadati</taxon>
        <taxon>Pseudomonadota</taxon>
        <taxon>Alphaproteobacteria</taxon>
        <taxon>Hyphomicrobiales</taxon>
        <taxon>Rhizobiaceae</taxon>
        <taxon>Sinorhizobium/Ensifer group</taxon>
        <taxon>Sinorhizobium</taxon>
    </lineage>
</organism>
<evidence type="ECO:0000313" key="5">
    <source>
        <dbReference type="EMBL" id="MQX16562.1"/>
    </source>
</evidence>
<dbReference type="PANTHER" id="PTHR43179">
    <property type="entry name" value="RHAMNOSYLTRANSFERASE WBBL"/>
    <property type="match status" value="1"/>
</dbReference>
<proteinExistence type="inferred from homology"/>
<evidence type="ECO:0000256" key="2">
    <source>
        <dbReference type="ARBA" id="ARBA00022676"/>
    </source>
</evidence>
<dbReference type="GO" id="GO:0016757">
    <property type="term" value="F:glycosyltransferase activity"/>
    <property type="evidence" value="ECO:0007669"/>
    <property type="project" value="UniProtKB-KW"/>
</dbReference>
<dbReference type="Gene3D" id="3.90.550.10">
    <property type="entry name" value="Spore Coat Polysaccharide Biosynthesis Protein SpsA, Chain A"/>
    <property type="match status" value="1"/>
</dbReference>
<dbReference type="RefSeq" id="WP_153440490.1">
    <property type="nucleotide sequence ID" value="NZ_JACIGA010000008.1"/>
</dbReference>
<dbReference type="OrthoDB" id="6653642at2"/>
<protein>
    <submittedName>
        <fullName evidence="5">Glycosyltransferase</fullName>
    </submittedName>
</protein>